<name>A0A6C0LLJ5_9ZZZZ</name>
<sequence length="177" mass="20888">MSTNRNFINIIYTPLIILGVTKIENLYQLEWNCIITMSNLTNLSKYLAIISEIQSLITNDLSQFAKDYDMLTTYYYDQESESFSLTNKEDSFCLPMMFFLAKWKIKLHNTYPNVFNCDSEDLTHDHFFPNTFQPEYCKTDRICITCKENDHWGCMAASKNNTWDWVCDCCYEGIDKI</sequence>
<protein>
    <submittedName>
        <fullName evidence="1">Uncharacterized protein</fullName>
    </submittedName>
</protein>
<evidence type="ECO:0000313" key="1">
    <source>
        <dbReference type="EMBL" id="QHU30424.1"/>
    </source>
</evidence>
<organism evidence="1">
    <name type="scientific">viral metagenome</name>
    <dbReference type="NCBI Taxonomy" id="1070528"/>
    <lineage>
        <taxon>unclassified sequences</taxon>
        <taxon>metagenomes</taxon>
        <taxon>organismal metagenomes</taxon>
    </lineage>
</organism>
<dbReference type="AlphaFoldDB" id="A0A6C0LLJ5"/>
<reference evidence="1" key="1">
    <citation type="journal article" date="2020" name="Nature">
        <title>Giant virus diversity and host interactions through global metagenomics.</title>
        <authorList>
            <person name="Schulz F."/>
            <person name="Roux S."/>
            <person name="Paez-Espino D."/>
            <person name="Jungbluth S."/>
            <person name="Walsh D.A."/>
            <person name="Denef V.J."/>
            <person name="McMahon K.D."/>
            <person name="Konstantinidis K.T."/>
            <person name="Eloe-Fadrosh E.A."/>
            <person name="Kyrpides N.C."/>
            <person name="Woyke T."/>
        </authorList>
    </citation>
    <scope>NUCLEOTIDE SEQUENCE</scope>
    <source>
        <strain evidence="1">GVMAG-M-3300027833-11</strain>
    </source>
</reference>
<accession>A0A6C0LLJ5</accession>
<proteinExistence type="predicted"/>
<dbReference type="EMBL" id="MN740507">
    <property type="protein sequence ID" value="QHU30424.1"/>
    <property type="molecule type" value="Genomic_DNA"/>
</dbReference>